<keyword evidence="3" id="KW-1185">Reference proteome</keyword>
<dbReference type="PANTHER" id="PTHR34853:SF1">
    <property type="entry name" value="LIPASE 5"/>
    <property type="match status" value="1"/>
</dbReference>
<keyword evidence="2" id="KW-0378">Hydrolase</keyword>
<dbReference type="GO" id="GO:0016787">
    <property type="term" value="F:hydrolase activity"/>
    <property type="evidence" value="ECO:0007669"/>
    <property type="project" value="UniProtKB-KW"/>
</dbReference>
<reference evidence="2 3" key="1">
    <citation type="submission" date="2023-10" db="EMBL/GenBank/DDBJ databases">
        <title>Development of a sustainable strategy for remediation of hydrocarbon-contaminated territories based on the waste exchange concept.</title>
        <authorList>
            <person name="Krivoruchko A."/>
        </authorList>
    </citation>
    <scope>NUCLEOTIDE SEQUENCE [LARGE SCALE GENOMIC DNA]</scope>
    <source>
        <strain evidence="2 3">IEGM 1322</strain>
    </source>
</reference>
<dbReference type="SUPFAM" id="SSF53474">
    <property type="entry name" value="alpha/beta-Hydrolases"/>
    <property type="match status" value="1"/>
</dbReference>
<dbReference type="Proteomes" id="UP001185899">
    <property type="component" value="Unassembled WGS sequence"/>
</dbReference>
<gene>
    <name evidence="2" type="ORF">R3P95_06885</name>
</gene>
<dbReference type="InterPro" id="IPR005152">
    <property type="entry name" value="Lipase_secreted"/>
</dbReference>
<protein>
    <submittedName>
        <fullName evidence="2">Alpha/beta hydrolase</fullName>
    </submittedName>
</protein>
<proteinExistence type="predicted"/>
<evidence type="ECO:0000313" key="3">
    <source>
        <dbReference type="Proteomes" id="UP001185899"/>
    </source>
</evidence>
<feature type="signal peptide" evidence="1">
    <location>
        <begin position="1"/>
        <end position="24"/>
    </location>
</feature>
<accession>A0ABU4AVL0</accession>
<dbReference type="InterPro" id="IPR029058">
    <property type="entry name" value="AB_hydrolase_fold"/>
</dbReference>
<keyword evidence="1" id="KW-0732">Signal</keyword>
<dbReference type="EMBL" id="JAWLKE010000002">
    <property type="protein sequence ID" value="MDV6230267.1"/>
    <property type="molecule type" value="Genomic_DNA"/>
</dbReference>
<sequence length="397" mass="41229">MRSTGSVVAAALVFALAACSTPVAESVDPATVQAAGSAPAPEGSERGEIVSSMLLGQVDIGVAYLGATATKIVYRTTDGVTGGGTETSGTVFVPNGSAPPGGWPIVSVGHGTTGVTDECAPSLYPNLLGTIGLVTPFLERGTVVVVTDYQGLGTAGEPAYLDRDAAAYDVIDAVRAARNVVPDVGTRWGAVGTSQGGQAVWAAAERNENYGDGLQLVGAAALSPTADLTRFFAPETEQSVPRQLLVPYLYEGLHTADPSAERSDYIRGTFADNVTALTACSDLLGFSKADAGAVLDPADALPDSEEASDRMTQWLESEALPTTRTEVPLFVLVGERDDLIDPRWTRDAVARACTLGDDVELRSEPEQGHAELAANGIGVDWLVERFLNVPTSTTCAR</sequence>
<dbReference type="PROSITE" id="PS51257">
    <property type="entry name" value="PROKAR_LIPOPROTEIN"/>
    <property type="match status" value="1"/>
</dbReference>
<dbReference type="Pfam" id="PF03583">
    <property type="entry name" value="LIP"/>
    <property type="match status" value="1"/>
</dbReference>
<evidence type="ECO:0000313" key="2">
    <source>
        <dbReference type="EMBL" id="MDV6230267.1"/>
    </source>
</evidence>
<dbReference type="RefSeq" id="WP_317547776.1">
    <property type="nucleotide sequence ID" value="NZ_JAWLKE010000002.1"/>
</dbReference>
<evidence type="ECO:0000256" key="1">
    <source>
        <dbReference type="SAM" id="SignalP"/>
    </source>
</evidence>
<comment type="caution">
    <text evidence="2">The sequence shown here is derived from an EMBL/GenBank/DDBJ whole genome shotgun (WGS) entry which is preliminary data.</text>
</comment>
<name>A0ABU4AVL0_9NOCA</name>
<dbReference type="PANTHER" id="PTHR34853">
    <property type="match status" value="1"/>
</dbReference>
<dbReference type="PIRSF" id="PIRSF029171">
    <property type="entry name" value="Esterase_LipA"/>
    <property type="match status" value="1"/>
</dbReference>
<dbReference type="Gene3D" id="3.40.50.1820">
    <property type="entry name" value="alpha/beta hydrolase"/>
    <property type="match status" value="2"/>
</dbReference>
<organism evidence="2 3">
    <name type="scientific">Rhodococcus cercidiphylli</name>
    <dbReference type="NCBI Taxonomy" id="489916"/>
    <lineage>
        <taxon>Bacteria</taxon>
        <taxon>Bacillati</taxon>
        <taxon>Actinomycetota</taxon>
        <taxon>Actinomycetes</taxon>
        <taxon>Mycobacteriales</taxon>
        <taxon>Nocardiaceae</taxon>
        <taxon>Rhodococcus</taxon>
    </lineage>
</organism>
<feature type="chain" id="PRO_5045921330" evidence="1">
    <location>
        <begin position="25"/>
        <end position="397"/>
    </location>
</feature>